<feature type="domain" description="IC97/Casc1 N-terminal" evidence="5">
    <location>
        <begin position="159"/>
        <end position="272"/>
    </location>
</feature>
<keyword evidence="7" id="KW-1185">Reference proteome</keyword>
<dbReference type="Ensembl" id="ENSCLMT00005048978.1">
    <property type="protein sequence ID" value="ENSCLMP00005047358.1"/>
    <property type="gene ID" value="ENSCLMG00005021720.1"/>
</dbReference>
<dbReference type="Proteomes" id="UP000694565">
    <property type="component" value="Unplaced"/>
</dbReference>
<dbReference type="Pfam" id="PF15927">
    <property type="entry name" value="Casc1_N"/>
    <property type="match status" value="1"/>
</dbReference>
<evidence type="ECO:0000256" key="4">
    <source>
        <dbReference type="SAM" id="MobiDB-lite"/>
    </source>
</evidence>
<evidence type="ECO:0000256" key="3">
    <source>
        <dbReference type="SAM" id="Coils"/>
    </source>
</evidence>
<feature type="region of interest" description="Disordered" evidence="4">
    <location>
        <begin position="1"/>
        <end position="42"/>
    </location>
</feature>
<evidence type="ECO:0000256" key="2">
    <source>
        <dbReference type="ARBA" id="ARBA00024414"/>
    </source>
</evidence>
<dbReference type="InterPro" id="IPR023247">
    <property type="entry name" value="IC97/Dnai7-like"/>
</dbReference>
<evidence type="ECO:0000259" key="5">
    <source>
        <dbReference type="Pfam" id="PF15927"/>
    </source>
</evidence>
<dbReference type="GO" id="GO:0005930">
    <property type="term" value="C:axoneme"/>
    <property type="evidence" value="ECO:0007669"/>
    <property type="project" value="TreeGrafter"/>
</dbReference>
<accession>A0A8C3AVX4</accession>
<comment type="similarity">
    <text evidence="1">Belongs to the DNAI7 family.</text>
</comment>
<dbReference type="AlphaFoldDB" id="A0A8C3AVX4"/>
<dbReference type="InterPro" id="IPR031826">
    <property type="entry name" value="IC97/Casc1_N"/>
</dbReference>
<dbReference type="GeneTree" id="ENSGT00390000004708"/>
<feature type="region of interest" description="Disordered" evidence="4">
    <location>
        <begin position="325"/>
        <end position="398"/>
    </location>
</feature>
<evidence type="ECO:0000313" key="7">
    <source>
        <dbReference type="Proteomes" id="UP000694565"/>
    </source>
</evidence>
<protein>
    <recommendedName>
        <fullName evidence="2">Dynein axonemal intermediate chain 7</fullName>
    </recommendedName>
</protein>
<dbReference type="PANTHER" id="PTHR20929">
    <property type="entry name" value="LUNG ADENOMA SUSCEPTIBILITY 1-RELATED"/>
    <property type="match status" value="1"/>
</dbReference>
<dbReference type="GO" id="GO:0008017">
    <property type="term" value="F:microtubule binding"/>
    <property type="evidence" value="ECO:0007669"/>
    <property type="project" value="TreeGrafter"/>
</dbReference>
<reference evidence="6" key="2">
    <citation type="submission" date="2025-09" db="UniProtKB">
        <authorList>
            <consortium name="Ensembl"/>
        </authorList>
    </citation>
    <scope>IDENTIFICATION</scope>
</reference>
<evidence type="ECO:0000256" key="1">
    <source>
        <dbReference type="ARBA" id="ARBA00024332"/>
    </source>
</evidence>
<feature type="coiled-coil region" evidence="3">
    <location>
        <begin position="81"/>
        <end position="108"/>
    </location>
</feature>
<organism evidence="6 7">
    <name type="scientific">Cyclopterus lumpus</name>
    <name type="common">Lumpsucker</name>
    <dbReference type="NCBI Taxonomy" id="8103"/>
    <lineage>
        <taxon>Eukaryota</taxon>
        <taxon>Metazoa</taxon>
        <taxon>Chordata</taxon>
        <taxon>Craniata</taxon>
        <taxon>Vertebrata</taxon>
        <taxon>Euteleostomi</taxon>
        <taxon>Actinopterygii</taxon>
        <taxon>Neopterygii</taxon>
        <taxon>Teleostei</taxon>
        <taxon>Neoteleostei</taxon>
        <taxon>Acanthomorphata</taxon>
        <taxon>Eupercaria</taxon>
        <taxon>Perciformes</taxon>
        <taxon>Cottioidei</taxon>
        <taxon>Cottales</taxon>
        <taxon>Cyclopteridae</taxon>
        <taxon>Cyclopterus</taxon>
    </lineage>
</organism>
<dbReference type="GO" id="GO:0048487">
    <property type="term" value="F:beta-tubulin binding"/>
    <property type="evidence" value="ECO:0007669"/>
    <property type="project" value="TreeGrafter"/>
</dbReference>
<sequence length="743" mass="83462">MRKCQSAHLGIPASHSQITRGTSEFSGRQSGSQARTPAPTITTVFVPPFPSVTDPFPTRRVSDIYPSQTLFCNYVLFVAGFKSKTRKLTKAQRAKQQQEEEERCLREEGNPFMFLFISTGTKAVSPEQTMQHYICDPCTMLIEKHIIFLFINTRDVCVQWERYTNCGGIPDPAVQKDINTYVSLWKDDPEVNLTEELEGLLRDVTDPQEGQKYQESLLHLLELIHSKHLLATEEILKRASANIDTETGNMQTVVNDDNITLCLWANLKKNPRFVEETFNLPKQLAVSNIAVRILHTRYDHLSLLARMAPLRIHTPSQRYLSTGALPTEVPADMDVPEQGETGGEGEEKQDNKTQQQDPDEETQNLDQEVQSIQGSDGSKVRAEGDLTSPPEQQTSMDCSERVQVVDLMQYTPLGGVFYYDAFHLPPQAHQVNGWEIRQKGLQVFPYPMERSNLAESEALACPPVGVSVTLPDSVVFLETPQVALWDAAGKQWRMDGITDVSYDEAEAKISLSMDSFQAFVLMQDTYANLPFQSWELRPLGQDSALFTINGALVDLSITIHDNQCMLQSEQERGLAHLIGKWMSGPVLQRAMLNAGINIFVSEYTDKYVSTCGKDPLTEHAAYEQMALFASACAFSWSKWNSKCGAEHLVMQVCEHHSPAAPVPKDSWSLYLLGARRSQKLEITEKSEAFSPDHYPGSAFHSTFIHMLQDTMSTEGIARTRLSNYLFVDTVHSLLSATRPLMYS</sequence>
<dbReference type="PANTHER" id="PTHR20929:SF11">
    <property type="entry name" value="DYNEIN AXONEMAL INTERMEDIATE CHAIN 7"/>
    <property type="match status" value="1"/>
</dbReference>
<feature type="compositionally biased region" description="Polar residues" evidence="4">
    <location>
        <begin position="364"/>
        <end position="376"/>
    </location>
</feature>
<name>A0A8C3AVX4_CYCLU</name>
<keyword evidence="3" id="KW-0175">Coiled coil</keyword>
<reference evidence="6" key="1">
    <citation type="submission" date="2025-08" db="UniProtKB">
        <authorList>
            <consortium name="Ensembl"/>
        </authorList>
    </citation>
    <scope>IDENTIFICATION</scope>
</reference>
<feature type="compositionally biased region" description="Polar residues" evidence="4">
    <location>
        <begin position="14"/>
        <end position="35"/>
    </location>
</feature>
<dbReference type="PRINTS" id="PR02043">
    <property type="entry name" value="CANCERSCCP1"/>
</dbReference>
<proteinExistence type="inferred from homology"/>
<evidence type="ECO:0000313" key="6">
    <source>
        <dbReference type="Ensembl" id="ENSCLMP00005047358.1"/>
    </source>
</evidence>